<dbReference type="AlphaFoldDB" id="A0A4Y3IIJ6"/>
<evidence type="ECO:0000313" key="1">
    <source>
        <dbReference type="EMBL" id="GEA59303.1"/>
    </source>
</evidence>
<comment type="caution">
    <text evidence="1">The sequence shown here is derived from an EMBL/GenBank/DDBJ whole genome shotgun (WGS) entry which is preliminary data.</text>
</comment>
<sequence length="111" mass="12329">MSKFFYRGTPDIMSNYGKSGYNPEPTLKLGSEGAPLSLTVASEERKLEVEALVKQNDLFANIEVDSTADENIAELDAMLNKPKTQRFEKTPERNDPCSCGSGKKYKKCCGR</sequence>
<dbReference type="OrthoDB" id="570299at2"/>
<dbReference type="NCBIfam" id="TIGR04102">
    <property type="entry name" value="SWIM_PBPRA1643"/>
    <property type="match status" value="1"/>
</dbReference>
<dbReference type="RefSeq" id="WP_141269024.1">
    <property type="nucleotide sequence ID" value="NZ_BJLH01000002.1"/>
</dbReference>
<dbReference type="EMBL" id="BJLH01000002">
    <property type="protein sequence ID" value="GEA59303.1"/>
    <property type="molecule type" value="Genomic_DNA"/>
</dbReference>
<dbReference type="PANTHER" id="PTHR33747">
    <property type="entry name" value="UPF0225 PROTEIN SCO1677"/>
    <property type="match status" value="1"/>
</dbReference>
<gene>
    <name evidence="1" type="ORF">VCO01S_04960</name>
</gene>
<dbReference type="InterPro" id="IPR004027">
    <property type="entry name" value="SEC_C_motif"/>
</dbReference>
<proteinExistence type="predicted"/>
<dbReference type="Pfam" id="PF02810">
    <property type="entry name" value="SEC-C"/>
    <property type="match status" value="1"/>
</dbReference>
<keyword evidence="2" id="KW-1185">Reference proteome</keyword>
<accession>A0A4Y3IIJ6</accession>
<dbReference type="Gene3D" id="3.10.450.50">
    <property type="match status" value="1"/>
</dbReference>
<dbReference type="SUPFAM" id="SSF103642">
    <property type="entry name" value="Sec-C motif"/>
    <property type="match status" value="1"/>
</dbReference>
<evidence type="ECO:0000313" key="2">
    <source>
        <dbReference type="Proteomes" id="UP000318242"/>
    </source>
</evidence>
<reference evidence="1 2" key="1">
    <citation type="submission" date="2019-06" db="EMBL/GenBank/DDBJ databases">
        <title>Whole genome shotgun sequence of Vibrio comitans NBRC 102076.</title>
        <authorList>
            <person name="Hosoyama A."/>
            <person name="Uohara A."/>
            <person name="Ohji S."/>
            <person name="Ichikawa N."/>
        </authorList>
    </citation>
    <scope>NUCLEOTIDE SEQUENCE [LARGE SCALE GENOMIC DNA]</scope>
    <source>
        <strain evidence="1 2">NBRC 102076</strain>
    </source>
</reference>
<protein>
    <submittedName>
        <fullName evidence="1">Zinc chelation protein SecC</fullName>
    </submittedName>
</protein>
<dbReference type="InterPro" id="IPR026368">
    <property type="entry name" value="SWIM_PBPRA1643"/>
</dbReference>
<dbReference type="PANTHER" id="PTHR33747:SF1">
    <property type="entry name" value="ADENYLATE CYCLASE-ASSOCIATED CAP C-TERMINAL DOMAIN-CONTAINING PROTEIN"/>
    <property type="match status" value="1"/>
</dbReference>
<organism evidence="1 2">
    <name type="scientific">Vibrio comitans NBRC 102076</name>
    <dbReference type="NCBI Taxonomy" id="1219078"/>
    <lineage>
        <taxon>Bacteria</taxon>
        <taxon>Pseudomonadati</taxon>
        <taxon>Pseudomonadota</taxon>
        <taxon>Gammaproteobacteria</taxon>
        <taxon>Vibrionales</taxon>
        <taxon>Vibrionaceae</taxon>
        <taxon>Vibrio</taxon>
    </lineage>
</organism>
<dbReference type="Proteomes" id="UP000318242">
    <property type="component" value="Unassembled WGS sequence"/>
</dbReference>
<name>A0A4Y3IIJ6_9VIBR</name>